<evidence type="ECO:0000313" key="2">
    <source>
        <dbReference type="Proteomes" id="UP000053480"/>
    </source>
</evidence>
<evidence type="ECO:0000313" key="1">
    <source>
        <dbReference type="EMBL" id="MEW9491224.1"/>
    </source>
</evidence>
<organism evidence="1 2">
    <name type="scientific">Candidatus Aramenus sulfurataquae</name>
    <dbReference type="NCBI Taxonomy" id="1326980"/>
    <lineage>
        <taxon>Archaea</taxon>
        <taxon>Thermoproteota</taxon>
        <taxon>Thermoprotei</taxon>
        <taxon>Sulfolobales</taxon>
        <taxon>Sulfolobaceae</taxon>
        <taxon>Candidatus Aramenus</taxon>
    </lineage>
</organism>
<name>A0ACC6TN63_9CREN</name>
<dbReference type="Proteomes" id="UP000053480">
    <property type="component" value="Unassembled WGS sequence"/>
</dbReference>
<protein>
    <submittedName>
        <fullName evidence="1">DUF711 family protein</fullName>
    </submittedName>
</protein>
<reference evidence="1" key="1">
    <citation type="submission" date="2024-07" db="EMBL/GenBank/DDBJ databases">
        <title>Metagenome and Metagenome-Assembled Genomes of Archaea from a hot spring from the geothermal field of Los Azufres, Mexico.</title>
        <authorList>
            <person name="Marin-Paredes R."/>
            <person name="Martinez-Romero E."/>
            <person name="Servin-Garciduenas L.E."/>
        </authorList>
    </citation>
    <scope>NUCLEOTIDE SEQUENCE</scope>
    <source>
        <strain evidence="1">AZ1-454</strain>
    </source>
</reference>
<sequence>MKYDAEEIVEVVKMLNEQDLDIRSVTLSVNTLFAVSDEEEKVLRKLEKINELVSKFVDAVNKVEEKYGIRIVTKRVSVSPAQYFLEVISKEGFGVELAKKLDEIAERNSIDYISGYSAHAERGLSKGAKVLLDSLSSALNSTKRLTGAINAASTMDGVNVEAVKLFVDQIFSMRADASARTSILANSPKDSPFVPSAHHGEGLPDALVNVAISGPGVIESAIRATSPKSFVELYEVIKKASFKITRLGELIGRSVAKQMGVSFGAVDLSVAPSPKVGDSVASIIETMGIERLGGHGSVAALALMMDAVKKGGSMATSSVGGLSSAFIPVSEDSVMAERAIEGSIDFFTLLALSSVCNSGIDMVGVSKRQGKDKVIGLILDVLAMGIMLDKILGVRVIPLDANPGEYVDLGGLLGRVVVMKLKDIDVSKFTRLAGHMPNGIKRLEMG</sequence>
<proteinExistence type="predicted"/>
<dbReference type="EMBL" id="JZWS03000003">
    <property type="protein sequence ID" value="MEW9491224.1"/>
    <property type="molecule type" value="Genomic_DNA"/>
</dbReference>
<gene>
    <name evidence="1" type="ORF">TQ35_0003350</name>
</gene>
<accession>A0ACC6TN63</accession>
<comment type="caution">
    <text evidence="1">The sequence shown here is derived from an EMBL/GenBank/DDBJ whole genome shotgun (WGS) entry which is preliminary data.</text>
</comment>